<organism evidence="3 4">
    <name type="scientific">Synchytrium microbalum</name>
    <dbReference type="NCBI Taxonomy" id="1806994"/>
    <lineage>
        <taxon>Eukaryota</taxon>
        <taxon>Fungi</taxon>
        <taxon>Fungi incertae sedis</taxon>
        <taxon>Chytridiomycota</taxon>
        <taxon>Chytridiomycota incertae sedis</taxon>
        <taxon>Chytridiomycetes</taxon>
        <taxon>Synchytriales</taxon>
        <taxon>Synchytriaceae</taxon>
        <taxon>Synchytrium</taxon>
    </lineage>
</organism>
<accession>A0A507C3Q2</accession>
<feature type="region of interest" description="Disordered" evidence="2">
    <location>
        <begin position="608"/>
        <end position="650"/>
    </location>
</feature>
<evidence type="ECO:0000313" key="3">
    <source>
        <dbReference type="EMBL" id="TPX34018.1"/>
    </source>
</evidence>
<feature type="region of interest" description="Disordered" evidence="2">
    <location>
        <begin position="67"/>
        <end position="135"/>
    </location>
</feature>
<keyword evidence="1" id="KW-0175">Coiled coil</keyword>
<feature type="compositionally biased region" description="Low complexity" evidence="2">
    <location>
        <begin position="489"/>
        <end position="536"/>
    </location>
</feature>
<feature type="compositionally biased region" description="Low complexity" evidence="2">
    <location>
        <begin position="220"/>
        <end position="233"/>
    </location>
</feature>
<feature type="compositionally biased region" description="Polar residues" evidence="2">
    <location>
        <begin position="67"/>
        <end position="80"/>
    </location>
</feature>
<feature type="compositionally biased region" description="Low complexity" evidence="2">
    <location>
        <begin position="564"/>
        <end position="574"/>
    </location>
</feature>
<proteinExistence type="predicted"/>
<evidence type="ECO:0008006" key="5">
    <source>
        <dbReference type="Google" id="ProtNLM"/>
    </source>
</evidence>
<dbReference type="AlphaFoldDB" id="A0A507C3Q2"/>
<comment type="caution">
    <text evidence="3">The sequence shown here is derived from an EMBL/GenBank/DDBJ whole genome shotgun (WGS) entry which is preliminary data.</text>
</comment>
<feature type="coiled-coil region" evidence="1">
    <location>
        <begin position="403"/>
        <end position="444"/>
    </location>
</feature>
<protein>
    <recommendedName>
        <fullName evidence="5">MIT domain-containing protein</fullName>
    </recommendedName>
</protein>
<dbReference type="Proteomes" id="UP000319731">
    <property type="component" value="Unassembled WGS sequence"/>
</dbReference>
<feature type="region of interest" description="Disordered" evidence="2">
    <location>
        <begin position="451"/>
        <end position="574"/>
    </location>
</feature>
<dbReference type="STRING" id="1806994.A0A507C3Q2"/>
<name>A0A507C3Q2_9FUNG</name>
<dbReference type="SUPFAM" id="SSF140361">
    <property type="entry name" value="MIT domain-like"/>
    <property type="match status" value="1"/>
</dbReference>
<dbReference type="GeneID" id="42004492"/>
<dbReference type="RefSeq" id="XP_031024860.1">
    <property type="nucleotide sequence ID" value="XM_031169195.1"/>
</dbReference>
<evidence type="ECO:0000256" key="2">
    <source>
        <dbReference type="SAM" id="MobiDB-lite"/>
    </source>
</evidence>
<feature type="region of interest" description="Disordered" evidence="2">
    <location>
        <begin position="210"/>
        <end position="249"/>
    </location>
</feature>
<gene>
    <name evidence="3" type="ORF">SmJEL517_g03267</name>
</gene>
<dbReference type="OrthoDB" id="3197614at2759"/>
<dbReference type="PANTHER" id="PTHR40130">
    <property type="entry name" value="EXPRESSED PROTEIN"/>
    <property type="match status" value="1"/>
</dbReference>
<reference evidence="3 4" key="1">
    <citation type="journal article" date="2019" name="Sci. Rep.">
        <title>Comparative genomics of chytrid fungi reveal insights into the obligate biotrophic and pathogenic lifestyle of Synchytrium endobioticum.</title>
        <authorList>
            <person name="van de Vossenberg B.T.L.H."/>
            <person name="Warris S."/>
            <person name="Nguyen H.D.T."/>
            <person name="van Gent-Pelzer M.P.E."/>
            <person name="Joly D.L."/>
            <person name="van de Geest H.C."/>
            <person name="Bonants P.J.M."/>
            <person name="Smith D.S."/>
            <person name="Levesque C.A."/>
            <person name="van der Lee T.A.J."/>
        </authorList>
    </citation>
    <scope>NUCLEOTIDE SEQUENCE [LARGE SCALE GENOMIC DNA]</scope>
    <source>
        <strain evidence="3 4">JEL517</strain>
    </source>
</reference>
<dbReference type="PANTHER" id="PTHR40130:SF1">
    <property type="entry name" value="SPINDLE POLE BODY-ASSOCIATED PROTEIN CUT12 DOMAIN-CONTAINING PROTEIN"/>
    <property type="match status" value="1"/>
</dbReference>
<feature type="compositionally biased region" description="Low complexity" evidence="2">
    <location>
        <begin position="83"/>
        <end position="135"/>
    </location>
</feature>
<sequence>MDETGPLNRAHSFAGQAEDYRDSGKWAKAADYHSKAAEQFLLATQQTTNAEVLKTLHLLQASHSQQAKELQKKVSAQSHRPPQYATPSYQSTSSSPRQSVSQVSDKQSQLLQRQQQQQQRQTPYYQPQQQQHYQQHILSTNTSPSSSTISTTTAGPTEASYLFLTHPKDLEAEVQDPFNRFWDAVENLVQKTVTAPVAFATAPLGFDEFGANNSGGNKQSNNTSPSSSYTSNNGSGGGRDVMSETIKGPGGGATSILNSYFVVPSSTSAPEYYPSATYPPSSQQQQQSVPSSSRSSHPNYNGHQQNYNNEEPLRLRTEQDLRVLKTSEELRLENASLKMTVDMLSRQVVALQRAAEENDMLRSSIIQFRQDVQKEKAKQRMLKPTPGGFPSSPAASTMMDEREASLTRKVVSLQDELKLAKQDVERVKQENERHVSALHKYRERWERLKESAKKRKELSPTTGEGSGSNGSTPQPAAASHGLGDGHRIGSSAGSSGGNASSGQPASSSTTPTNSNHHNNTQQHQQPAPNNNSSNNHMMAPPVSIGTVSTRIGMPNTLPRTTQHSGSPPSSFPAASTKLGTTRNPFEHQRRTSLVNDLSMNNLIAAGGASVTPSVSPSHNTVSPIAGNSGNSRQQQDTSASIVSSVSSKRDVMGQSNVLFYSTTSGFE</sequence>
<feature type="region of interest" description="Disordered" evidence="2">
    <location>
        <begin position="273"/>
        <end position="315"/>
    </location>
</feature>
<dbReference type="EMBL" id="QEAO01000016">
    <property type="protein sequence ID" value="TPX34018.1"/>
    <property type="molecule type" value="Genomic_DNA"/>
</dbReference>
<feature type="region of interest" description="Disordered" evidence="2">
    <location>
        <begin position="1"/>
        <end position="24"/>
    </location>
</feature>
<feature type="compositionally biased region" description="Polar residues" evidence="2">
    <location>
        <begin position="297"/>
        <end position="309"/>
    </location>
</feature>
<feature type="compositionally biased region" description="Polar residues" evidence="2">
    <location>
        <begin position="610"/>
        <end position="637"/>
    </location>
</feature>
<dbReference type="Gene3D" id="1.20.58.80">
    <property type="entry name" value="Phosphotransferase system, lactose/cellobiose-type IIA subunit"/>
    <property type="match status" value="1"/>
</dbReference>
<evidence type="ECO:0000256" key="1">
    <source>
        <dbReference type="SAM" id="Coils"/>
    </source>
</evidence>
<keyword evidence="4" id="KW-1185">Reference proteome</keyword>
<evidence type="ECO:0000313" key="4">
    <source>
        <dbReference type="Proteomes" id="UP000319731"/>
    </source>
</evidence>
<feature type="region of interest" description="Disordered" evidence="2">
    <location>
        <begin position="377"/>
        <end position="396"/>
    </location>
</feature>
<feature type="compositionally biased region" description="Low complexity" evidence="2">
    <location>
        <begin position="273"/>
        <end position="296"/>
    </location>
</feature>